<protein>
    <submittedName>
        <fullName evidence="2">CsbD family protein</fullName>
    </submittedName>
</protein>
<sequence length="36" mass="4027">RPARELKGDVEQAAGQARKDVGDAREATKDRTTRHH</sequence>
<proteinExistence type="predicted"/>
<feature type="compositionally biased region" description="Basic and acidic residues" evidence="1">
    <location>
        <begin position="17"/>
        <end position="36"/>
    </location>
</feature>
<keyword evidence="3" id="KW-1185">Reference proteome</keyword>
<dbReference type="Proteomes" id="UP000325273">
    <property type="component" value="Unassembled WGS sequence"/>
</dbReference>
<dbReference type="AlphaFoldDB" id="A0A5B0G5L6"/>
<feature type="region of interest" description="Disordered" evidence="1">
    <location>
        <begin position="1"/>
        <end position="36"/>
    </location>
</feature>
<evidence type="ECO:0000313" key="2">
    <source>
        <dbReference type="EMBL" id="KAA0997300.1"/>
    </source>
</evidence>
<accession>A0A5B0G5L6</accession>
<evidence type="ECO:0000313" key="3">
    <source>
        <dbReference type="Proteomes" id="UP000325273"/>
    </source>
</evidence>
<evidence type="ECO:0000256" key="1">
    <source>
        <dbReference type="SAM" id="MobiDB-lite"/>
    </source>
</evidence>
<gene>
    <name evidence="2" type="ORF">FVF58_50045</name>
</gene>
<feature type="non-terminal residue" evidence="2">
    <location>
        <position position="1"/>
    </location>
</feature>
<organism evidence="2 3">
    <name type="scientific">Paraburkholderia panacisoli</name>
    <dbReference type="NCBI Taxonomy" id="2603818"/>
    <lineage>
        <taxon>Bacteria</taxon>
        <taxon>Pseudomonadati</taxon>
        <taxon>Pseudomonadota</taxon>
        <taxon>Betaproteobacteria</taxon>
        <taxon>Burkholderiales</taxon>
        <taxon>Burkholderiaceae</taxon>
        <taxon>Paraburkholderia</taxon>
    </lineage>
</organism>
<comment type="caution">
    <text evidence="2">The sequence shown here is derived from an EMBL/GenBank/DDBJ whole genome shotgun (WGS) entry which is preliminary data.</text>
</comment>
<feature type="compositionally biased region" description="Basic and acidic residues" evidence="1">
    <location>
        <begin position="1"/>
        <end position="10"/>
    </location>
</feature>
<dbReference type="EMBL" id="VTUZ01000097">
    <property type="protein sequence ID" value="KAA0997300.1"/>
    <property type="molecule type" value="Genomic_DNA"/>
</dbReference>
<reference evidence="2 3" key="1">
    <citation type="submission" date="2019-08" db="EMBL/GenBank/DDBJ databases">
        <title>Paraburkholderia sp. DCY113.</title>
        <authorList>
            <person name="Kang J."/>
        </authorList>
    </citation>
    <scope>NUCLEOTIDE SEQUENCE [LARGE SCALE GENOMIC DNA]</scope>
    <source>
        <strain evidence="2 3">DCY113</strain>
    </source>
</reference>
<name>A0A5B0G5L6_9BURK</name>